<evidence type="ECO:0000256" key="4">
    <source>
        <dbReference type="ARBA" id="ARBA00023136"/>
    </source>
</evidence>
<keyword evidence="4 5" id="KW-0472">Membrane</keyword>
<dbReference type="GO" id="GO:0000821">
    <property type="term" value="P:regulation of arginine metabolic process"/>
    <property type="evidence" value="ECO:0007669"/>
    <property type="project" value="TreeGrafter"/>
</dbReference>
<dbReference type="Ensembl" id="ENSEBUT00000021013.1">
    <property type="protein sequence ID" value="ENSEBUP00000020437.1"/>
    <property type="gene ID" value="ENSEBUG00000012669.1"/>
</dbReference>
<keyword evidence="7" id="KW-1185">Reference proteome</keyword>
<dbReference type="AlphaFoldDB" id="A0A8C4QTU4"/>
<accession>A0A8C4QTU4</accession>
<feature type="transmembrane region" description="Helical" evidence="5">
    <location>
        <begin position="212"/>
        <end position="233"/>
    </location>
</feature>
<dbReference type="OMA" id="NTAYFIM"/>
<dbReference type="Proteomes" id="UP000694388">
    <property type="component" value="Unplaced"/>
</dbReference>
<feature type="transmembrane region" description="Helical" evidence="5">
    <location>
        <begin position="181"/>
        <end position="200"/>
    </location>
</feature>
<dbReference type="Pfam" id="PF13520">
    <property type="entry name" value="AA_permease_2"/>
    <property type="match status" value="1"/>
</dbReference>
<dbReference type="GO" id="GO:0016020">
    <property type="term" value="C:membrane"/>
    <property type="evidence" value="ECO:0007669"/>
    <property type="project" value="UniProtKB-SubCell"/>
</dbReference>
<evidence type="ECO:0000313" key="6">
    <source>
        <dbReference type="Ensembl" id="ENSEBUP00000020437.1"/>
    </source>
</evidence>
<feature type="transmembrane region" description="Helical" evidence="5">
    <location>
        <begin position="64"/>
        <end position="85"/>
    </location>
</feature>
<sequence length="278" mass="30859">MANSEYNSLLLNDVTDDAVDAVQIGIERLKEHSFIHFIRLVALKAFSPGIFFSSAFVFQLSGSYGLATSIWVAGGLFSILGTLCLTEMLNCTLDPGAQGNVHVEGLRTFVHLWLKLLMLEPAFQAVIALILSTYLLQPFFDHCSPCYIAVRMMAIFVVCFLTMLNCLFVTLGSKLQRFCKCFMIVMLLSIAVAGIVKMSQGNTSRLQNAFGGSVWEITPISLALCVAVFSYWGQKIPKHLIHETKHQKRKLSRAIVLSLSLVIVVYILDNTAYFIMVG</sequence>
<organism evidence="6 7">
    <name type="scientific">Eptatretus burgeri</name>
    <name type="common">Inshore hagfish</name>
    <dbReference type="NCBI Taxonomy" id="7764"/>
    <lineage>
        <taxon>Eukaryota</taxon>
        <taxon>Metazoa</taxon>
        <taxon>Chordata</taxon>
        <taxon>Craniata</taxon>
        <taxon>Vertebrata</taxon>
        <taxon>Cyclostomata</taxon>
        <taxon>Myxini</taxon>
        <taxon>Myxiniformes</taxon>
        <taxon>Myxinidae</taxon>
        <taxon>Eptatretinae</taxon>
        <taxon>Eptatretus</taxon>
    </lineage>
</organism>
<dbReference type="GeneTree" id="ENSGT00940000165898"/>
<evidence type="ECO:0000256" key="2">
    <source>
        <dbReference type="ARBA" id="ARBA00022692"/>
    </source>
</evidence>
<proteinExistence type="predicted"/>
<dbReference type="PANTHER" id="PTHR11785:SF517">
    <property type="entry name" value="SI:DKEYP-120H9.1"/>
    <property type="match status" value="1"/>
</dbReference>
<feature type="transmembrane region" description="Helical" evidence="5">
    <location>
        <begin position="148"/>
        <end position="169"/>
    </location>
</feature>
<protein>
    <submittedName>
        <fullName evidence="6">Uncharacterized protein</fullName>
    </submittedName>
</protein>
<dbReference type="Gene3D" id="1.20.1740.10">
    <property type="entry name" value="Amino acid/polyamine transporter I"/>
    <property type="match status" value="1"/>
</dbReference>
<dbReference type="GO" id="GO:0015179">
    <property type="term" value="F:L-amino acid transmembrane transporter activity"/>
    <property type="evidence" value="ECO:0007669"/>
    <property type="project" value="TreeGrafter"/>
</dbReference>
<comment type="subcellular location">
    <subcellularLocation>
        <location evidence="1">Membrane</location>
        <topology evidence="1">Multi-pass membrane protein</topology>
    </subcellularLocation>
</comment>
<feature type="transmembrane region" description="Helical" evidence="5">
    <location>
        <begin position="254"/>
        <end position="276"/>
    </location>
</feature>
<keyword evidence="3 5" id="KW-1133">Transmembrane helix</keyword>
<dbReference type="PANTHER" id="PTHR11785">
    <property type="entry name" value="AMINO ACID TRANSPORTER"/>
    <property type="match status" value="1"/>
</dbReference>
<dbReference type="Ensembl" id="ENSEBUT00000021001.1">
    <property type="protein sequence ID" value="ENSEBUP00000020425.1"/>
    <property type="gene ID" value="ENSEBUG00000012669.1"/>
</dbReference>
<evidence type="ECO:0000256" key="3">
    <source>
        <dbReference type="ARBA" id="ARBA00022989"/>
    </source>
</evidence>
<reference evidence="6" key="1">
    <citation type="submission" date="2025-05" db="UniProtKB">
        <authorList>
            <consortium name="Ensembl"/>
        </authorList>
    </citation>
    <scope>IDENTIFICATION</scope>
</reference>
<evidence type="ECO:0000256" key="5">
    <source>
        <dbReference type="SAM" id="Phobius"/>
    </source>
</evidence>
<evidence type="ECO:0000313" key="7">
    <source>
        <dbReference type="Proteomes" id="UP000694388"/>
    </source>
</evidence>
<dbReference type="InterPro" id="IPR002293">
    <property type="entry name" value="AA/rel_permease1"/>
</dbReference>
<feature type="transmembrane region" description="Helical" evidence="5">
    <location>
        <begin position="37"/>
        <end position="58"/>
    </location>
</feature>
<dbReference type="GO" id="GO:0015174">
    <property type="term" value="F:basic amino acid transmembrane transporter activity"/>
    <property type="evidence" value="ECO:0007669"/>
    <property type="project" value="TreeGrafter"/>
</dbReference>
<feature type="transmembrane region" description="Helical" evidence="5">
    <location>
        <begin position="116"/>
        <end position="136"/>
    </location>
</feature>
<name>A0A8C4QTU4_EPTBU</name>
<dbReference type="InterPro" id="IPR050598">
    <property type="entry name" value="AminoAcid_Transporter"/>
</dbReference>
<evidence type="ECO:0000256" key="1">
    <source>
        <dbReference type="ARBA" id="ARBA00004141"/>
    </source>
</evidence>
<keyword evidence="2 5" id="KW-0812">Transmembrane</keyword>